<dbReference type="InterPro" id="IPR043129">
    <property type="entry name" value="ATPase_NBD"/>
</dbReference>
<keyword evidence="4" id="KW-0346">Stress response</keyword>
<reference evidence="9" key="1">
    <citation type="journal article" date="2014" name="Int. J. Syst. Evol. Microbiol.">
        <title>Complete genome sequence of Corynebacterium casei LMG S-19264T (=DSM 44701T), isolated from a smear-ripened cheese.</title>
        <authorList>
            <consortium name="US DOE Joint Genome Institute (JGI-PGF)"/>
            <person name="Walter F."/>
            <person name="Albersmeier A."/>
            <person name="Kalinowski J."/>
            <person name="Ruckert C."/>
        </authorList>
    </citation>
    <scope>NUCLEOTIDE SEQUENCE</scope>
    <source>
        <strain evidence="9">JCM 19831</strain>
    </source>
</reference>
<dbReference type="Pfam" id="PF03815">
    <property type="entry name" value="LCCL"/>
    <property type="match status" value="1"/>
</dbReference>
<dbReference type="SUPFAM" id="SSF69848">
    <property type="entry name" value="LCCL domain"/>
    <property type="match status" value="1"/>
</dbReference>
<dbReference type="GO" id="GO:0005524">
    <property type="term" value="F:ATP binding"/>
    <property type="evidence" value="ECO:0007669"/>
    <property type="project" value="UniProtKB-KW"/>
</dbReference>
<keyword evidence="7" id="KW-0812">Transmembrane</keyword>
<accession>A0A917TJR0</accession>
<feature type="region of interest" description="Disordered" evidence="6">
    <location>
        <begin position="474"/>
        <end position="520"/>
    </location>
</feature>
<dbReference type="RefSeq" id="WP_190250233.1">
    <property type="nucleotide sequence ID" value="NZ_BMPI01000011.1"/>
</dbReference>
<dbReference type="AlphaFoldDB" id="A0A917TJR0"/>
<keyword evidence="2" id="KW-0547">Nucleotide-binding</keyword>
<dbReference type="EMBL" id="BMPI01000011">
    <property type="protein sequence ID" value="GGM25422.1"/>
    <property type="molecule type" value="Genomic_DNA"/>
</dbReference>
<evidence type="ECO:0000256" key="3">
    <source>
        <dbReference type="ARBA" id="ARBA00022840"/>
    </source>
</evidence>
<evidence type="ECO:0000256" key="4">
    <source>
        <dbReference type="ARBA" id="ARBA00023016"/>
    </source>
</evidence>
<gene>
    <name evidence="9" type="ORF">GCM10007977_028230</name>
</gene>
<evidence type="ECO:0000313" key="10">
    <source>
        <dbReference type="Proteomes" id="UP000642070"/>
    </source>
</evidence>
<evidence type="ECO:0000259" key="8">
    <source>
        <dbReference type="PROSITE" id="PS50820"/>
    </source>
</evidence>
<dbReference type="Gene3D" id="2.170.130.20">
    <property type="entry name" value="LCCL-like domain"/>
    <property type="match status" value="1"/>
</dbReference>
<keyword evidence="10" id="KW-1185">Reference proteome</keyword>
<dbReference type="InterPro" id="IPR018181">
    <property type="entry name" value="Heat_shock_70_CS"/>
</dbReference>
<evidence type="ECO:0000256" key="5">
    <source>
        <dbReference type="ARBA" id="ARBA00023186"/>
    </source>
</evidence>
<dbReference type="PANTHER" id="PTHR45639:SF34">
    <property type="entry name" value="CHAPERONE PROTEIN DNAK"/>
    <property type="match status" value="1"/>
</dbReference>
<feature type="compositionally biased region" description="Pro residues" evidence="6">
    <location>
        <begin position="385"/>
        <end position="396"/>
    </location>
</feature>
<dbReference type="SUPFAM" id="SSF53067">
    <property type="entry name" value="Actin-like ATPase domain"/>
    <property type="match status" value="2"/>
</dbReference>
<feature type="transmembrane region" description="Helical" evidence="7">
    <location>
        <begin position="527"/>
        <end position="548"/>
    </location>
</feature>
<proteinExistence type="inferred from homology"/>
<evidence type="ECO:0000313" key="9">
    <source>
        <dbReference type="EMBL" id="GGM25422.1"/>
    </source>
</evidence>
<comment type="similarity">
    <text evidence="1">Belongs to the heat shock protein 70 family.</text>
</comment>
<evidence type="ECO:0000256" key="2">
    <source>
        <dbReference type="ARBA" id="ARBA00022741"/>
    </source>
</evidence>
<sequence>MDVRGYRLGVDFGTSNTVAMLAWPDGHVRPLLFDGSPTLPSSVYDDPGNGLLVGRDAVHAARISPERFEPNPKRRIDEPAVLLGEREIPTADLFAAVLARVAGEARRVSGGQLGPVTVTCPAAWAQTRRRVLLAAAERAGLGAVTLVPEPVAAAHVFWSMVGDAAPPGSAFLVYDLGAGTFDASVVRHGAGAFTVLATEGLSTSGGLDIDAAIVGYLGAAHAGKDPAAWNRLVHPSTSTERRASRMLWDDVRAAKEMLSRTAATMIHLPAYDTDVPLGRDQFEQLARPILTATVTASRAALATAGLAPADVAGVFLVGGGSRIPLVATLLHQALGVAPTVVEQPELVVAQGAVGATTLSGPSPAGPPPVPVPPSSAPPSYAAPTSAPPSYAPPTSAPPSYAQPASAAPSVSPASAPPSPASASAAVPPPPARASASVSDVPYPMSAVPASPGPANAPVSPGFVAAPVTSYPAPPPGTYQPPAPPRPPATPFATPFAPPAGPPPVPPAGPPHAAPAEPGGGKRTVHPALLVVVAVVVLAVVGGGIYGALRLFGNDDTGGNGGGGDGGSSQVTADVEHADTNWTSNAEEYVNHPGKKIAYNCPADGTIITVYGSGPYTTDSSVCTAAVHAGRITLADGGRVVIEIREGPSSYEGSTQHDIATTAWDDAYPWAFDFVG</sequence>
<dbReference type="Proteomes" id="UP000642070">
    <property type="component" value="Unassembled WGS sequence"/>
</dbReference>
<keyword evidence="3" id="KW-0067">ATP-binding</keyword>
<keyword evidence="5" id="KW-0143">Chaperone</keyword>
<dbReference type="InterPro" id="IPR004043">
    <property type="entry name" value="LCCL"/>
</dbReference>
<feature type="region of interest" description="Disordered" evidence="6">
    <location>
        <begin position="358"/>
        <end position="438"/>
    </location>
</feature>
<feature type="compositionally biased region" description="Low complexity" evidence="6">
    <location>
        <begin position="397"/>
        <end position="413"/>
    </location>
</feature>
<comment type="caution">
    <text evidence="9">The sequence shown here is derived from an EMBL/GenBank/DDBJ whole genome shotgun (WGS) entry which is preliminary data.</text>
</comment>
<dbReference type="InterPro" id="IPR036609">
    <property type="entry name" value="LCCL_sf"/>
</dbReference>
<dbReference type="PROSITE" id="PS01036">
    <property type="entry name" value="HSP70_3"/>
    <property type="match status" value="1"/>
</dbReference>
<dbReference type="PRINTS" id="PR00301">
    <property type="entry name" value="HEATSHOCK70"/>
</dbReference>
<dbReference type="SMART" id="SM00603">
    <property type="entry name" value="LCCL"/>
    <property type="match status" value="1"/>
</dbReference>
<dbReference type="PANTHER" id="PTHR45639">
    <property type="entry name" value="HSC70CB, ISOFORM G-RELATED"/>
    <property type="match status" value="1"/>
</dbReference>
<name>A0A917TJR0_9ACTN</name>
<dbReference type="Pfam" id="PF00012">
    <property type="entry name" value="HSP70"/>
    <property type="match status" value="1"/>
</dbReference>
<dbReference type="GO" id="GO:0140662">
    <property type="term" value="F:ATP-dependent protein folding chaperone"/>
    <property type="evidence" value="ECO:0007669"/>
    <property type="project" value="InterPro"/>
</dbReference>
<keyword evidence="7" id="KW-0472">Membrane</keyword>
<dbReference type="InterPro" id="IPR013126">
    <property type="entry name" value="Hsp_70_fam"/>
</dbReference>
<keyword evidence="7" id="KW-1133">Transmembrane helix</keyword>
<feature type="compositionally biased region" description="Pro residues" evidence="6">
    <location>
        <begin position="363"/>
        <end position="376"/>
    </location>
</feature>
<organism evidence="9 10">
    <name type="scientific">Dactylosporangium sucinum</name>
    <dbReference type="NCBI Taxonomy" id="1424081"/>
    <lineage>
        <taxon>Bacteria</taxon>
        <taxon>Bacillati</taxon>
        <taxon>Actinomycetota</taxon>
        <taxon>Actinomycetes</taxon>
        <taxon>Micromonosporales</taxon>
        <taxon>Micromonosporaceae</taxon>
        <taxon>Dactylosporangium</taxon>
    </lineage>
</organism>
<evidence type="ECO:0000256" key="1">
    <source>
        <dbReference type="ARBA" id="ARBA00007381"/>
    </source>
</evidence>
<feature type="compositionally biased region" description="Pro residues" evidence="6">
    <location>
        <begin position="474"/>
        <end position="512"/>
    </location>
</feature>
<reference evidence="9" key="2">
    <citation type="submission" date="2020-09" db="EMBL/GenBank/DDBJ databases">
        <authorList>
            <person name="Sun Q."/>
            <person name="Ohkuma M."/>
        </authorList>
    </citation>
    <scope>NUCLEOTIDE SEQUENCE</scope>
    <source>
        <strain evidence="9">JCM 19831</strain>
    </source>
</reference>
<protein>
    <recommendedName>
        <fullName evidence="8">LCCL domain-containing protein</fullName>
    </recommendedName>
</protein>
<dbReference type="PROSITE" id="PS50820">
    <property type="entry name" value="LCCL"/>
    <property type="match status" value="1"/>
</dbReference>
<evidence type="ECO:0000256" key="7">
    <source>
        <dbReference type="SAM" id="Phobius"/>
    </source>
</evidence>
<dbReference type="Gene3D" id="3.90.640.10">
    <property type="entry name" value="Actin, Chain A, domain 4"/>
    <property type="match status" value="1"/>
</dbReference>
<evidence type="ECO:0000256" key="6">
    <source>
        <dbReference type="SAM" id="MobiDB-lite"/>
    </source>
</evidence>
<feature type="domain" description="LCCL" evidence="8">
    <location>
        <begin position="609"/>
        <end position="660"/>
    </location>
</feature>
<dbReference type="GO" id="GO:0030968">
    <property type="term" value="P:endoplasmic reticulum unfolded protein response"/>
    <property type="evidence" value="ECO:0007669"/>
    <property type="project" value="TreeGrafter"/>
</dbReference>
<dbReference type="Gene3D" id="3.30.420.40">
    <property type="match status" value="2"/>
</dbReference>